<dbReference type="KEGG" id="haxz:M0R88_04945"/>
<keyword evidence="2" id="KW-0472">Membrane</keyword>
<dbReference type="RefSeq" id="WP_248655854.1">
    <property type="nucleotide sequence ID" value="NZ_CP096658.1"/>
</dbReference>
<dbReference type="InterPro" id="IPR011042">
    <property type="entry name" value="6-blade_b-propeller_TolB-like"/>
</dbReference>
<evidence type="ECO:0000313" key="3">
    <source>
        <dbReference type="EMBL" id="UPW01452.1"/>
    </source>
</evidence>
<evidence type="ECO:0000256" key="2">
    <source>
        <dbReference type="SAM" id="Phobius"/>
    </source>
</evidence>
<accession>A0A8U0IM48</accession>
<reference evidence="3" key="1">
    <citation type="submission" date="2022-04" db="EMBL/GenBank/DDBJ databases">
        <title>Diverse halophilic archaea isolated from saline environments.</title>
        <authorList>
            <person name="Cui H.-L."/>
        </authorList>
    </citation>
    <scope>NUCLEOTIDE SEQUENCE</scope>
    <source>
        <strain evidence="3">XZYJT40</strain>
    </source>
</reference>
<dbReference type="AlphaFoldDB" id="A0A8U0IM48"/>
<protein>
    <submittedName>
        <fullName evidence="3">PGF-CTERM sorting domain-containing protein</fullName>
    </submittedName>
</protein>
<feature type="region of interest" description="Disordered" evidence="1">
    <location>
        <begin position="374"/>
        <end position="394"/>
    </location>
</feature>
<keyword evidence="4" id="KW-1185">Reference proteome</keyword>
<proteinExistence type="predicted"/>
<dbReference type="GeneID" id="72189178"/>
<dbReference type="Gene3D" id="2.120.10.30">
    <property type="entry name" value="TolB, C-terminal domain"/>
    <property type="match status" value="1"/>
</dbReference>
<sequence>MQSTARRPLAVAFAVLCCLSMVAPVTAVTNGTAPADSGAAAFAQNATDAPNPCVGTMTSPANGTTVISVQGFQFGKDGGKRPAKLVGVGPSGEIRWVHQSAEKYDVVWGYDVDPMDNGNLFVTATVKGHKTLVYEFNPETQERVWAKTFDLGDTHDADLINNGTEILLANMRNYNATAERNDDRIFVYNRTTERIEWQWRFDDHYDRRNLEENYTDDWTHVNDVDKIGDGLYLASPRNFDQAIVVNRSTNEIVMKLGEDGKKNILSEQHNPDYLESRNGTPTLLVGDSENDRIAEYANPDGDLTNGSGWNRTWTLKGDLSWPRDADRLPNGNTLVTDSSNHRVLEVTPKGTVVWEVYAPWLVYDAARIPAGEHGGPTATDLNASGTYEVHGDSDIHRNQSELSRCHQLLQNISGLAAGETASPASDAGATDTTDQSAMDDASGESDTSDESDTGADATSENAAGTESEVGDPADATGGVPGFGPFTALAGLFVALGIGVRRRR</sequence>
<keyword evidence="2" id="KW-1133">Transmembrane helix</keyword>
<organism evidence="3 4">
    <name type="scientific">Halorussus gelatinilyticus</name>
    <dbReference type="NCBI Taxonomy" id="2937524"/>
    <lineage>
        <taxon>Archaea</taxon>
        <taxon>Methanobacteriati</taxon>
        <taxon>Methanobacteriota</taxon>
        <taxon>Stenosarchaea group</taxon>
        <taxon>Halobacteria</taxon>
        <taxon>Halobacteriales</taxon>
        <taxon>Haladaptataceae</taxon>
        <taxon>Halorussus</taxon>
    </lineage>
</organism>
<dbReference type="SUPFAM" id="SSF101898">
    <property type="entry name" value="NHL repeat"/>
    <property type="match status" value="1"/>
</dbReference>
<feature type="compositionally biased region" description="Acidic residues" evidence="1">
    <location>
        <begin position="441"/>
        <end position="453"/>
    </location>
</feature>
<gene>
    <name evidence="3" type="ORF">M0R88_04945</name>
</gene>
<evidence type="ECO:0000313" key="4">
    <source>
        <dbReference type="Proteomes" id="UP000830434"/>
    </source>
</evidence>
<evidence type="ECO:0000256" key="1">
    <source>
        <dbReference type="SAM" id="MobiDB-lite"/>
    </source>
</evidence>
<dbReference type="PANTHER" id="PTHR35340:SF5">
    <property type="entry name" value="ASST-DOMAIN-CONTAINING PROTEIN"/>
    <property type="match status" value="1"/>
</dbReference>
<dbReference type="InterPro" id="IPR053143">
    <property type="entry name" value="Arylsulfate_ST"/>
</dbReference>
<keyword evidence="2" id="KW-0812">Transmembrane</keyword>
<dbReference type="Pfam" id="PF14269">
    <property type="entry name" value="Arylsulfotran_2"/>
    <property type="match status" value="1"/>
</dbReference>
<feature type="transmembrane region" description="Helical" evidence="2">
    <location>
        <begin position="481"/>
        <end position="499"/>
    </location>
</feature>
<dbReference type="PANTHER" id="PTHR35340">
    <property type="entry name" value="PQQ ENZYME REPEAT PROTEIN-RELATED"/>
    <property type="match status" value="1"/>
</dbReference>
<dbReference type="InterPro" id="IPR039535">
    <property type="entry name" value="ASST-like"/>
</dbReference>
<feature type="region of interest" description="Disordered" evidence="1">
    <location>
        <begin position="419"/>
        <end position="481"/>
    </location>
</feature>
<dbReference type="EMBL" id="CP096658">
    <property type="protein sequence ID" value="UPW01452.1"/>
    <property type="molecule type" value="Genomic_DNA"/>
</dbReference>
<dbReference type="Proteomes" id="UP000830434">
    <property type="component" value="Chromosome"/>
</dbReference>
<name>A0A8U0IM48_9EURY</name>